<evidence type="ECO:0000313" key="3">
    <source>
        <dbReference type="Proteomes" id="UP001485043"/>
    </source>
</evidence>
<reference evidence="2 3" key="1">
    <citation type="journal article" date="2024" name="Nat. Commun.">
        <title>Phylogenomics reveals the evolutionary origins of lichenization in chlorophyte algae.</title>
        <authorList>
            <person name="Puginier C."/>
            <person name="Libourel C."/>
            <person name="Otte J."/>
            <person name="Skaloud P."/>
            <person name="Haon M."/>
            <person name="Grisel S."/>
            <person name="Petersen M."/>
            <person name="Berrin J.G."/>
            <person name="Delaux P.M."/>
            <person name="Dal Grande F."/>
            <person name="Keller J."/>
        </authorList>
    </citation>
    <scope>NUCLEOTIDE SEQUENCE [LARGE SCALE GENOMIC DNA]</scope>
    <source>
        <strain evidence="2 3">SAG 2523</strain>
    </source>
</reference>
<dbReference type="InterPro" id="IPR036561">
    <property type="entry name" value="MAM33_sf"/>
</dbReference>
<gene>
    <name evidence="2" type="ORF">WJX84_000533</name>
</gene>
<dbReference type="InterPro" id="IPR003428">
    <property type="entry name" value="MAM33"/>
</dbReference>
<feature type="compositionally biased region" description="Acidic residues" evidence="1">
    <location>
        <begin position="123"/>
        <end position="133"/>
    </location>
</feature>
<dbReference type="Proteomes" id="UP001485043">
    <property type="component" value="Unassembled WGS sequence"/>
</dbReference>
<protein>
    <recommendedName>
        <fullName evidence="4">Mitochondrial glycoprotein</fullName>
    </recommendedName>
</protein>
<dbReference type="Pfam" id="PF02330">
    <property type="entry name" value="MAM33"/>
    <property type="match status" value="1"/>
</dbReference>
<dbReference type="AlphaFoldDB" id="A0AAW1S9D5"/>
<proteinExistence type="predicted"/>
<dbReference type="EMBL" id="JALJOV010001700">
    <property type="protein sequence ID" value="KAK9842622.1"/>
    <property type="molecule type" value="Genomic_DNA"/>
</dbReference>
<evidence type="ECO:0008006" key="4">
    <source>
        <dbReference type="Google" id="ProtNLM"/>
    </source>
</evidence>
<dbReference type="GO" id="GO:0005759">
    <property type="term" value="C:mitochondrial matrix"/>
    <property type="evidence" value="ECO:0007669"/>
    <property type="project" value="InterPro"/>
</dbReference>
<accession>A0AAW1S9D5</accession>
<dbReference type="PANTHER" id="PTHR10826">
    <property type="entry name" value="COMPLEMENT COMPONENT 1"/>
    <property type="match status" value="1"/>
</dbReference>
<evidence type="ECO:0000313" key="2">
    <source>
        <dbReference type="EMBL" id="KAK9842622.1"/>
    </source>
</evidence>
<dbReference type="SUPFAM" id="SSF54529">
    <property type="entry name" value="Mitochondrial glycoprotein MAM33-like"/>
    <property type="match status" value="1"/>
</dbReference>
<evidence type="ECO:0000256" key="1">
    <source>
        <dbReference type="SAM" id="MobiDB-lite"/>
    </source>
</evidence>
<dbReference type="Gene3D" id="3.10.280.10">
    <property type="entry name" value="Mitochondrial glycoprotein"/>
    <property type="match status" value="1"/>
</dbReference>
<organism evidence="2 3">
    <name type="scientific">Apatococcus fuscideae</name>
    <dbReference type="NCBI Taxonomy" id="2026836"/>
    <lineage>
        <taxon>Eukaryota</taxon>
        <taxon>Viridiplantae</taxon>
        <taxon>Chlorophyta</taxon>
        <taxon>core chlorophytes</taxon>
        <taxon>Trebouxiophyceae</taxon>
        <taxon>Chlorellales</taxon>
        <taxon>Chlorellaceae</taxon>
        <taxon>Apatococcus</taxon>
    </lineage>
</organism>
<comment type="caution">
    <text evidence="2">The sequence shown here is derived from an EMBL/GenBank/DDBJ whole genome shotgun (WGS) entry which is preliminary data.</text>
</comment>
<sequence>MLCKSVASTGVAALGRTGRQCPLAVSKAAGFVRQQQSLASRCETQARPQLRAFASSPLADVLKSELDFELENDEKPEGLSNGPPKPFQLTESPGDTHLLLKREYKGEQIEITTSVNDQPEAPEIPEGEEGEEAEADSFPGLDFEVAIIKGDQRLAFMCQSNGAYLEVIHVSSVDPAGAPPSLRTFQGPVYQELDDDLQAEFANYLHERGIDEKLGDYLITLVNEKEQEEYKRWLGNVRNFVTK</sequence>
<feature type="region of interest" description="Disordered" evidence="1">
    <location>
        <begin position="72"/>
        <end position="92"/>
    </location>
</feature>
<feature type="region of interest" description="Disordered" evidence="1">
    <location>
        <begin position="110"/>
        <end position="133"/>
    </location>
</feature>
<name>A0AAW1S9D5_9CHLO</name>
<dbReference type="PANTHER" id="PTHR10826:SF1">
    <property type="entry name" value="COMPLEMENT COMPONENT 1 Q SUBCOMPONENT-BINDING PROTEIN, MITOCHONDRIAL"/>
    <property type="match status" value="1"/>
</dbReference>
<keyword evidence="3" id="KW-1185">Reference proteome</keyword>